<sequence>MHERRAYILVGFALQIAVAPSVLVGLHGMCRKNNINIYSRTSLSYGFSTAPDIEIRLLKLSVWTFGIVQPARLFSTSSGSDRTTFVHGACRPCTT</sequence>
<keyword evidence="1" id="KW-0812">Transmembrane</keyword>
<dbReference type="EMBL" id="MLGG01000024">
    <property type="protein sequence ID" value="KAK1455488.1"/>
    <property type="molecule type" value="Genomic_DNA"/>
</dbReference>
<evidence type="ECO:0000313" key="2">
    <source>
        <dbReference type="EMBL" id="KAK1455488.1"/>
    </source>
</evidence>
<proteinExistence type="predicted"/>
<comment type="caution">
    <text evidence="2">The sequence shown here is derived from an EMBL/GenBank/DDBJ whole genome shotgun (WGS) entry which is preliminary data.</text>
</comment>
<keyword evidence="1" id="KW-1133">Transmembrane helix</keyword>
<accession>A0AAI9UBU4</accession>
<reference evidence="2 3" key="1">
    <citation type="submission" date="2016-10" db="EMBL/GenBank/DDBJ databases">
        <title>The genome sequence of Colletotrichum fioriniae PJ7.</title>
        <authorList>
            <person name="Baroncelli R."/>
        </authorList>
    </citation>
    <scope>NUCLEOTIDE SEQUENCE [LARGE SCALE GENOMIC DNA]</scope>
    <source>
        <strain evidence="2">Col 31</strain>
    </source>
</reference>
<keyword evidence="3" id="KW-1185">Reference proteome</keyword>
<evidence type="ECO:0000313" key="3">
    <source>
        <dbReference type="Proteomes" id="UP001239795"/>
    </source>
</evidence>
<feature type="transmembrane region" description="Helical" evidence="1">
    <location>
        <begin position="6"/>
        <end position="26"/>
    </location>
</feature>
<keyword evidence="1" id="KW-0472">Membrane</keyword>
<dbReference type="Proteomes" id="UP001239795">
    <property type="component" value="Unassembled WGS sequence"/>
</dbReference>
<evidence type="ECO:0000256" key="1">
    <source>
        <dbReference type="SAM" id="Phobius"/>
    </source>
</evidence>
<gene>
    <name evidence="2" type="ORF">CMEL01_04248</name>
</gene>
<name>A0AAI9UBU4_9PEZI</name>
<organism evidence="2 3">
    <name type="scientific">Colletotrichum melonis</name>
    <dbReference type="NCBI Taxonomy" id="1209925"/>
    <lineage>
        <taxon>Eukaryota</taxon>
        <taxon>Fungi</taxon>
        <taxon>Dikarya</taxon>
        <taxon>Ascomycota</taxon>
        <taxon>Pezizomycotina</taxon>
        <taxon>Sordariomycetes</taxon>
        <taxon>Hypocreomycetidae</taxon>
        <taxon>Glomerellales</taxon>
        <taxon>Glomerellaceae</taxon>
        <taxon>Colletotrichum</taxon>
        <taxon>Colletotrichum acutatum species complex</taxon>
    </lineage>
</organism>
<dbReference type="AlphaFoldDB" id="A0AAI9UBU4"/>
<protein>
    <submittedName>
        <fullName evidence="2">Uncharacterized protein</fullName>
    </submittedName>
</protein>